<sequence length="143" mass="16637">MHPHRRPFQPRLYSNNPTLQSHEPLHLCLSKFPPRFLHLPSVLLRHLHSYGLNERSSGYAYLQRSTLELSSQPRTSDYRPHPTHPRVPLYPILPFTLLHPPYLVPDKKQINRLDLLPLLAPALLRSVDRPTPHKRSVIDGSDF</sequence>
<protein>
    <submittedName>
        <fullName evidence="1">Uncharacterized protein</fullName>
    </submittedName>
</protein>
<dbReference type="InParanoid" id="A0A067PB59"/>
<dbReference type="EMBL" id="KL197743">
    <property type="protein sequence ID" value="KDQ51969.1"/>
    <property type="molecule type" value="Genomic_DNA"/>
</dbReference>
<dbReference type="AlphaFoldDB" id="A0A067PB59"/>
<evidence type="ECO:0000313" key="1">
    <source>
        <dbReference type="EMBL" id="KDQ51969.1"/>
    </source>
</evidence>
<dbReference type="Proteomes" id="UP000027265">
    <property type="component" value="Unassembled WGS sequence"/>
</dbReference>
<reference evidence="2" key="1">
    <citation type="journal article" date="2014" name="Proc. Natl. Acad. Sci. U.S.A.">
        <title>Extensive sampling of basidiomycete genomes demonstrates inadequacy of the white-rot/brown-rot paradigm for wood decay fungi.</title>
        <authorList>
            <person name="Riley R."/>
            <person name="Salamov A.A."/>
            <person name="Brown D.W."/>
            <person name="Nagy L.G."/>
            <person name="Floudas D."/>
            <person name="Held B.W."/>
            <person name="Levasseur A."/>
            <person name="Lombard V."/>
            <person name="Morin E."/>
            <person name="Otillar R."/>
            <person name="Lindquist E.A."/>
            <person name="Sun H."/>
            <person name="LaButti K.M."/>
            <person name="Schmutz J."/>
            <person name="Jabbour D."/>
            <person name="Luo H."/>
            <person name="Baker S.E."/>
            <person name="Pisabarro A.G."/>
            <person name="Walton J.D."/>
            <person name="Blanchette R.A."/>
            <person name="Henrissat B."/>
            <person name="Martin F."/>
            <person name="Cullen D."/>
            <person name="Hibbett D.S."/>
            <person name="Grigoriev I.V."/>
        </authorList>
    </citation>
    <scope>NUCLEOTIDE SEQUENCE [LARGE SCALE GENOMIC DNA]</scope>
    <source>
        <strain evidence="2">MUCL 33604</strain>
    </source>
</reference>
<proteinExistence type="predicted"/>
<keyword evidence="2" id="KW-1185">Reference proteome</keyword>
<name>A0A067PB59_9AGAM</name>
<dbReference type="HOGENOM" id="CLU_1806443_0_0_1"/>
<gene>
    <name evidence="1" type="ORF">JAAARDRAFT_62147</name>
</gene>
<organism evidence="1 2">
    <name type="scientific">Jaapia argillacea MUCL 33604</name>
    <dbReference type="NCBI Taxonomy" id="933084"/>
    <lineage>
        <taxon>Eukaryota</taxon>
        <taxon>Fungi</taxon>
        <taxon>Dikarya</taxon>
        <taxon>Basidiomycota</taxon>
        <taxon>Agaricomycotina</taxon>
        <taxon>Agaricomycetes</taxon>
        <taxon>Agaricomycetidae</taxon>
        <taxon>Jaapiales</taxon>
        <taxon>Jaapiaceae</taxon>
        <taxon>Jaapia</taxon>
    </lineage>
</organism>
<evidence type="ECO:0000313" key="2">
    <source>
        <dbReference type="Proteomes" id="UP000027265"/>
    </source>
</evidence>
<accession>A0A067PB59</accession>